<dbReference type="GO" id="GO:0000160">
    <property type="term" value="P:phosphorelay signal transduction system"/>
    <property type="evidence" value="ECO:0007669"/>
    <property type="project" value="InterPro"/>
</dbReference>
<dbReference type="Pfam" id="PF00072">
    <property type="entry name" value="Response_reg"/>
    <property type="match status" value="1"/>
</dbReference>
<sequence>MNSNGKVLVVDDEKELAQQFGRALRREGYTVELAYSGEEAWEKYQQQYFDVVITDWRMGKMDGIELASRINAFPPSTHIIIITGFGTEFERRLSDDKNYHPFDYLGKGAVTNDVLLEKVRQAMARRDPVIEALEEWVEKHPEEADEKTHIDFSHPPRSWSAREMLMEIKGNTKRGREEYKDMIKLTFHLMTHGNIDTKVMECARESM</sequence>
<reference evidence="4" key="1">
    <citation type="submission" date="2019-02" db="EMBL/GenBank/DDBJ databases">
        <authorList>
            <person name="Gruber-Vodicka R. H."/>
            <person name="Seah K. B. B."/>
        </authorList>
    </citation>
    <scope>NUCLEOTIDE SEQUENCE</scope>
    <source>
        <strain evidence="4">BECK_DK47</strain>
    </source>
</reference>
<organism evidence="4">
    <name type="scientific">Candidatus Kentrum sp. DK</name>
    <dbReference type="NCBI Taxonomy" id="2126562"/>
    <lineage>
        <taxon>Bacteria</taxon>
        <taxon>Pseudomonadati</taxon>
        <taxon>Pseudomonadota</taxon>
        <taxon>Gammaproteobacteria</taxon>
        <taxon>Candidatus Kentrum</taxon>
    </lineage>
</organism>
<accession>A0A450SD24</accession>
<evidence type="ECO:0000256" key="2">
    <source>
        <dbReference type="PROSITE-ProRule" id="PRU00169"/>
    </source>
</evidence>
<dbReference type="PANTHER" id="PTHR44591">
    <property type="entry name" value="STRESS RESPONSE REGULATOR PROTEIN 1"/>
    <property type="match status" value="1"/>
</dbReference>
<dbReference type="SUPFAM" id="SSF52172">
    <property type="entry name" value="CheY-like"/>
    <property type="match status" value="1"/>
</dbReference>
<dbReference type="CDD" id="cd00156">
    <property type="entry name" value="REC"/>
    <property type="match status" value="1"/>
</dbReference>
<feature type="modified residue" description="4-aspartylphosphate" evidence="2">
    <location>
        <position position="55"/>
    </location>
</feature>
<evidence type="ECO:0000259" key="3">
    <source>
        <dbReference type="PROSITE" id="PS50110"/>
    </source>
</evidence>
<dbReference type="AlphaFoldDB" id="A0A450SD24"/>
<dbReference type="InterPro" id="IPR011006">
    <property type="entry name" value="CheY-like_superfamily"/>
</dbReference>
<name>A0A450SD24_9GAMM</name>
<dbReference type="InterPro" id="IPR050595">
    <property type="entry name" value="Bact_response_regulator"/>
</dbReference>
<protein>
    <submittedName>
        <fullName evidence="4">Response regulator receiver domain-containing protein</fullName>
    </submittedName>
</protein>
<feature type="domain" description="Response regulatory" evidence="3">
    <location>
        <begin position="6"/>
        <end position="122"/>
    </location>
</feature>
<dbReference type="SMART" id="SM00448">
    <property type="entry name" value="REC"/>
    <property type="match status" value="1"/>
</dbReference>
<evidence type="ECO:0000256" key="1">
    <source>
        <dbReference type="ARBA" id="ARBA00022553"/>
    </source>
</evidence>
<dbReference type="PANTHER" id="PTHR44591:SF3">
    <property type="entry name" value="RESPONSE REGULATORY DOMAIN-CONTAINING PROTEIN"/>
    <property type="match status" value="1"/>
</dbReference>
<dbReference type="Gene3D" id="3.40.50.2300">
    <property type="match status" value="1"/>
</dbReference>
<evidence type="ECO:0000313" key="4">
    <source>
        <dbReference type="EMBL" id="VFJ50257.1"/>
    </source>
</evidence>
<dbReference type="InterPro" id="IPR001789">
    <property type="entry name" value="Sig_transdc_resp-reg_receiver"/>
</dbReference>
<proteinExistence type="predicted"/>
<dbReference type="EMBL" id="CAADEX010000027">
    <property type="protein sequence ID" value="VFJ50257.1"/>
    <property type="molecule type" value="Genomic_DNA"/>
</dbReference>
<dbReference type="PROSITE" id="PS50110">
    <property type="entry name" value="RESPONSE_REGULATORY"/>
    <property type="match status" value="1"/>
</dbReference>
<keyword evidence="1 2" id="KW-0597">Phosphoprotein</keyword>
<gene>
    <name evidence="4" type="ORF">BECKDK2373B_GA0170837_102727</name>
</gene>